<dbReference type="PANTHER" id="PTHR40707:SF1">
    <property type="entry name" value="DUF460 DOMAIN-CONTAINING PROTEIN"/>
    <property type="match status" value="1"/>
</dbReference>
<feature type="region of interest" description="Disordered" evidence="1">
    <location>
        <begin position="46"/>
        <end position="71"/>
    </location>
</feature>
<dbReference type="InterPro" id="IPR007408">
    <property type="entry name" value="DUF460"/>
</dbReference>
<dbReference type="AlphaFoldDB" id="A0ABD5S407"/>
<dbReference type="Gene3D" id="1.10.287.1490">
    <property type="match status" value="1"/>
</dbReference>
<dbReference type="PANTHER" id="PTHR40707">
    <property type="entry name" value="POSSIBLE NUCLEASE OF RNASE H FOLD, RUVC/YQGF FAMILY"/>
    <property type="match status" value="1"/>
</dbReference>
<keyword evidence="3" id="KW-1185">Reference proteome</keyword>
<feature type="region of interest" description="Disordered" evidence="1">
    <location>
        <begin position="84"/>
        <end position="124"/>
    </location>
</feature>
<feature type="compositionally biased region" description="Basic and acidic residues" evidence="1">
    <location>
        <begin position="108"/>
        <end position="124"/>
    </location>
</feature>
<name>A0ABD5S407_9EURY</name>
<dbReference type="Proteomes" id="UP001596328">
    <property type="component" value="Unassembled WGS sequence"/>
</dbReference>
<sequence length="264" mass="29867">AALFAVDAHESQFERVARKVPAGFDRDEVVARVVGGDESVEAVLRELTDDGEEENEESTEPQRELTAEEKRIRDLESQVDRLESHVEDLRERLESKDETIEEYEEELSAARREERREARERREVKRLERDNDRLERERDDATERADELESKLDRLKTLWKLDHSNFADVSEGRDIVSVKVVEQFTTGAIDYTDEHYGLAAGDVVYLRDASGAGRSTAEKLAATDPRIVLKEGGLSDVADDVLFDAGIPVGPADDVQIQEVDELA</sequence>
<evidence type="ECO:0000313" key="2">
    <source>
        <dbReference type="EMBL" id="MFC6726443.1"/>
    </source>
</evidence>
<evidence type="ECO:0000313" key="3">
    <source>
        <dbReference type="Proteomes" id="UP001596328"/>
    </source>
</evidence>
<comment type="caution">
    <text evidence="2">The sequence shown here is derived from an EMBL/GenBank/DDBJ whole genome shotgun (WGS) entry which is preliminary data.</text>
</comment>
<feature type="compositionally biased region" description="Basic and acidic residues" evidence="1">
    <location>
        <begin position="84"/>
        <end position="98"/>
    </location>
</feature>
<evidence type="ECO:0000256" key="1">
    <source>
        <dbReference type="SAM" id="MobiDB-lite"/>
    </source>
</evidence>
<dbReference type="EMBL" id="JBHSWU010001117">
    <property type="protein sequence ID" value="MFC6726443.1"/>
    <property type="molecule type" value="Genomic_DNA"/>
</dbReference>
<feature type="compositionally biased region" description="Acidic residues" evidence="1">
    <location>
        <begin position="49"/>
        <end position="59"/>
    </location>
</feature>
<gene>
    <name evidence="2" type="ORF">ACFQE1_19155</name>
</gene>
<protein>
    <submittedName>
        <fullName evidence="2">DUF460 domain-containing protein</fullName>
    </submittedName>
</protein>
<organism evidence="2 3">
    <name type="scientific">Halobium palmae</name>
    <dbReference type="NCBI Taxonomy" id="1776492"/>
    <lineage>
        <taxon>Archaea</taxon>
        <taxon>Methanobacteriati</taxon>
        <taxon>Methanobacteriota</taxon>
        <taxon>Stenosarchaea group</taxon>
        <taxon>Halobacteria</taxon>
        <taxon>Halobacteriales</taxon>
        <taxon>Haloferacaceae</taxon>
        <taxon>Halobium</taxon>
    </lineage>
</organism>
<accession>A0ABD5S407</accession>
<feature type="compositionally biased region" description="Basic and acidic residues" evidence="1">
    <location>
        <begin position="60"/>
        <end position="71"/>
    </location>
</feature>
<proteinExistence type="predicted"/>
<reference evidence="2 3" key="1">
    <citation type="journal article" date="2019" name="Int. J. Syst. Evol. Microbiol.">
        <title>The Global Catalogue of Microorganisms (GCM) 10K type strain sequencing project: providing services to taxonomists for standard genome sequencing and annotation.</title>
        <authorList>
            <consortium name="The Broad Institute Genomics Platform"/>
            <consortium name="The Broad Institute Genome Sequencing Center for Infectious Disease"/>
            <person name="Wu L."/>
            <person name="Ma J."/>
        </authorList>
    </citation>
    <scope>NUCLEOTIDE SEQUENCE [LARGE SCALE GENOMIC DNA]</scope>
    <source>
        <strain evidence="2 3">NBRC 111368</strain>
    </source>
</reference>
<feature type="non-terminal residue" evidence="2">
    <location>
        <position position="1"/>
    </location>
</feature>
<feature type="non-terminal residue" evidence="2">
    <location>
        <position position="264"/>
    </location>
</feature>